<dbReference type="VEuPathDB" id="TrichDB:TVAGG3_1065720"/>
<dbReference type="VEuPathDB" id="TrichDB:TVAGG3_1065730"/>
<proteinExistence type="predicted"/>
<keyword evidence="2" id="KW-0347">Helicase</keyword>
<organism evidence="4 5">
    <name type="scientific">Trichomonas vaginalis (strain ATCC PRA-98 / G3)</name>
    <dbReference type="NCBI Taxonomy" id="412133"/>
    <lineage>
        <taxon>Eukaryota</taxon>
        <taxon>Metamonada</taxon>
        <taxon>Parabasalia</taxon>
        <taxon>Trichomonadida</taxon>
        <taxon>Trichomonadidae</taxon>
        <taxon>Trichomonas</taxon>
    </lineage>
</organism>
<evidence type="ECO:0000313" key="5">
    <source>
        <dbReference type="Proteomes" id="UP000001542"/>
    </source>
</evidence>
<keyword evidence="2" id="KW-0067">ATP-binding</keyword>
<dbReference type="GO" id="GO:0004386">
    <property type="term" value="F:helicase activity"/>
    <property type="evidence" value="ECO:0000318"/>
    <property type="project" value="GO_Central"/>
</dbReference>
<sequence length="526" mass="60425">MPGTAVQITLEGKKIPEYQDPEILKSDISSFVLDLRRIGIRFETLYKLPDEVSKEKVNSIINMLKNIGALNQATGNLTNDGFILSSFRNFSPFISASILNLSRNYYDGEVTPMLLAALSLKLISDDIILNNLCPKFVQNFNYESDLDTIMKTFIEMVLKRRKIAEIAPDFGFHPKKATQIVGEIFDLSETLDIGDTEDLWTNIDEFYQNCDFVHTFCQRLFDEIEKNSENGAWITARKAQLDMISNTKFEPEFRFKADECHSFEETEKLDESNKFAEYIPSYDKEKQESYIITKSRPGSYSFNVPSNVLILNIQRNANLKMNYGTIIHIDQRAEQKYKPFSININSSFDTPFFIPMMNGFVSYYYKLMLKFNLIGKASKCKNGSSFFGFSSLNNNKEICMNAFPATKKYDEIVSKINEGIKLVRDLAPFTPQTILIKHPTMEYCCSLKGYGIDKIDYDVISFNEPSFNAYHVNEASIKYIHSKIEELSKHSSICTIAITGEDMSFSDDKDDIVDEDQKKEKKKKKF</sequence>
<keyword evidence="1" id="KW-0378">Hydrolase</keyword>
<dbReference type="SMR" id="A2GY21"/>
<dbReference type="InParanoid" id="A2GY21"/>
<name>A2GY21_TRIV3</name>
<evidence type="ECO:0000313" key="4">
    <source>
        <dbReference type="EMBL" id="EAX77946.1"/>
    </source>
</evidence>
<keyword evidence="2" id="KW-0547">Nucleotide-binding</keyword>
<gene>
    <name evidence="4" type="ORF">TVAG_522550</name>
</gene>
<keyword evidence="5" id="KW-1185">Reference proteome</keyword>
<feature type="region of interest" description="Disordered" evidence="3">
    <location>
        <begin position="504"/>
        <end position="526"/>
    </location>
</feature>
<dbReference type="Proteomes" id="UP000001542">
    <property type="component" value="Unassembled WGS sequence"/>
</dbReference>
<dbReference type="EMBL" id="DS122246">
    <property type="protein sequence ID" value="EAX77946.1"/>
    <property type="molecule type" value="Genomic_DNA"/>
</dbReference>
<feature type="non-terminal residue" evidence="4">
    <location>
        <position position="526"/>
    </location>
</feature>
<dbReference type="PANTHER" id="PTHR43519:SF1">
    <property type="entry name" value="ATP-DEPENDENT RNA HELICASE HRPB"/>
    <property type="match status" value="1"/>
</dbReference>
<dbReference type="VEuPathDB" id="TrichDB:TVAG_522550"/>
<dbReference type="PANTHER" id="PTHR43519">
    <property type="entry name" value="ATP-DEPENDENT RNA HELICASE HRPB"/>
    <property type="match status" value="1"/>
</dbReference>
<dbReference type="GO" id="GO:0003723">
    <property type="term" value="F:RNA binding"/>
    <property type="evidence" value="ECO:0000318"/>
    <property type="project" value="GO_Central"/>
</dbReference>
<accession>A2GY21</accession>
<evidence type="ECO:0000256" key="2">
    <source>
        <dbReference type="ARBA" id="ARBA00022806"/>
    </source>
</evidence>
<dbReference type="AlphaFoldDB" id="A2GY21"/>
<feature type="compositionally biased region" description="Acidic residues" evidence="3">
    <location>
        <begin position="504"/>
        <end position="514"/>
    </location>
</feature>
<evidence type="ECO:0000256" key="3">
    <source>
        <dbReference type="SAM" id="MobiDB-lite"/>
    </source>
</evidence>
<reference evidence="4" key="1">
    <citation type="submission" date="2006-10" db="EMBL/GenBank/DDBJ databases">
        <authorList>
            <person name="Amadeo P."/>
            <person name="Zhao Q."/>
            <person name="Wortman J."/>
            <person name="Fraser-Liggett C."/>
            <person name="Carlton J."/>
        </authorList>
    </citation>
    <scope>NUCLEOTIDE SEQUENCE</scope>
    <source>
        <strain evidence="4">G3</strain>
    </source>
</reference>
<reference evidence="4" key="2">
    <citation type="journal article" date="2007" name="Science">
        <title>Draft genome sequence of the sexually transmitted pathogen Trichomonas vaginalis.</title>
        <authorList>
            <person name="Carlton J.M."/>
            <person name="Hirt R.P."/>
            <person name="Silva J.C."/>
            <person name="Delcher A.L."/>
            <person name="Schatz M."/>
            <person name="Zhao Q."/>
            <person name="Wortman J.R."/>
            <person name="Bidwell S.L."/>
            <person name="Alsmark U.C.M."/>
            <person name="Besteiro S."/>
            <person name="Sicheritz-Ponten T."/>
            <person name="Noel C.J."/>
            <person name="Dacks J.B."/>
            <person name="Foster P.G."/>
            <person name="Simillion C."/>
            <person name="Van de Peer Y."/>
            <person name="Miranda-Saavedra D."/>
            <person name="Barton G.J."/>
            <person name="Westrop G.D."/>
            <person name="Mueller S."/>
            <person name="Dessi D."/>
            <person name="Fiori P.L."/>
            <person name="Ren Q."/>
            <person name="Paulsen I."/>
            <person name="Zhang H."/>
            <person name="Bastida-Corcuera F.D."/>
            <person name="Simoes-Barbosa A."/>
            <person name="Brown M.T."/>
            <person name="Hayes R.D."/>
            <person name="Mukherjee M."/>
            <person name="Okumura C.Y."/>
            <person name="Schneider R."/>
            <person name="Smith A.J."/>
            <person name="Vanacova S."/>
            <person name="Villalvazo M."/>
            <person name="Haas B.J."/>
            <person name="Pertea M."/>
            <person name="Feldblyum T.V."/>
            <person name="Utterback T.R."/>
            <person name="Shu C.L."/>
            <person name="Osoegawa K."/>
            <person name="de Jong P.J."/>
            <person name="Hrdy I."/>
            <person name="Horvathova L."/>
            <person name="Zubacova Z."/>
            <person name="Dolezal P."/>
            <person name="Malik S.B."/>
            <person name="Logsdon J.M. Jr."/>
            <person name="Henze K."/>
            <person name="Gupta A."/>
            <person name="Wang C.C."/>
            <person name="Dunne R.L."/>
            <person name="Upcroft J.A."/>
            <person name="Upcroft P."/>
            <person name="White O."/>
            <person name="Salzberg S.L."/>
            <person name="Tang P."/>
            <person name="Chiu C.-H."/>
            <person name="Lee Y.-S."/>
            <person name="Embley T.M."/>
            <person name="Coombs G.H."/>
            <person name="Mottram J.C."/>
            <person name="Tachezy J."/>
            <person name="Fraser-Liggett C.M."/>
            <person name="Johnson P.J."/>
        </authorList>
    </citation>
    <scope>NUCLEOTIDE SEQUENCE [LARGE SCALE GENOMIC DNA]</scope>
    <source>
        <strain evidence="4">G3</strain>
    </source>
</reference>
<evidence type="ECO:0000256" key="1">
    <source>
        <dbReference type="ARBA" id="ARBA00022801"/>
    </source>
</evidence>
<protein>
    <submittedName>
        <fullName evidence="4">Uncharacterized protein</fullName>
    </submittedName>
</protein>
<dbReference type="GO" id="GO:0016787">
    <property type="term" value="F:hydrolase activity"/>
    <property type="evidence" value="ECO:0007669"/>
    <property type="project" value="UniProtKB-KW"/>
</dbReference>